<dbReference type="GO" id="GO:0015026">
    <property type="term" value="F:coreceptor activity"/>
    <property type="evidence" value="ECO:0007669"/>
    <property type="project" value="InterPro"/>
</dbReference>
<accession>G3WTA4</accession>
<keyword evidence="3" id="KW-0449">Lipoprotein</keyword>
<dbReference type="PRINTS" id="PR00692">
    <property type="entry name" value="CD4TCANTIGEN"/>
</dbReference>
<dbReference type="OrthoDB" id="8657369at2759"/>
<dbReference type="GO" id="GO:0006955">
    <property type="term" value="P:immune response"/>
    <property type="evidence" value="ECO:0007669"/>
    <property type="project" value="InterPro"/>
</dbReference>
<keyword evidence="5" id="KW-0812">Transmembrane</keyword>
<evidence type="ECO:0000256" key="2">
    <source>
        <dbReference type="ARBA" id="ARBA00023139"/>
    </source>
</evidence>
<dbReference type="InterPro" id="IPR021963">
    <property type="entry name" value="Tcell_CD4_Cterm"/>
</dbReference>
<dbReference type="InterPro" id="IPR015274">
    <property type="entry name" value="CD4-extracel"/>
</dbReference>
<dbReference type="InterPro" id="IPR013783">
    <property type="entry name" value="Ig-like_fold"/>
</dbReference>
<keyword evidence="5" id="KW-1133">Transmembrane helix</keyword>
<feature type="domain" description="Ig-like" evidence="6">
    <location>
        <begin position="66"/>
        <end position="168"/>
    </location>
</feature>
<feature type="transmembrane region" description="Helical" evidence="5">
    <location>
        <begin position="453"/>
        <end position="481"/>
    </location>
</feature>
<dbReference type="FunFam" id="2.60.40.10:FF:001253">
    <property type="entry name" value="T-cell surface glycoprotein CD4"/>
    <property type="match status" value="1"/>
</dbReference>
<dbReference type="InterPro" id="IPR013106">
    <property type="entry name" value="Ig_V-set"/>
</dbReference>
<evidence type="ECO:0000256" key="1">
    <source>
        <dbReference type="ARBA" id="ARBA00016522"/>
    </source>
</evidence>
<keyword evidence="5" id="KW-0472">Membrane</keyword>
<dbReference type="GeneID" id="100923185"/>
<reference evidence="7" key="2">
    <citation type="submission" date="2025-08" db="UniProtKB">
        <authorList>
            <consortium name="Ensembl"/>
        </authorList>
    </citation>
    <scope>IDENTIFICATION</scope>
</reference>
<dbReference type="InterPro" id="IPR003599">
    <property type="entry name" value="Ig_sub"/>
</dbReference>
<dbReference type="PROSITE" id="PS50835">
    <property type="entry name" value="IG_LIKE"/>
    <property type="match status" value="2"/>
</dbReference>
<dbReference type="PANTHER" id="PTHR11422:SF0">
    <property type="entry name" value="T-CELL SURFACE GLYCOPROTEIN CD4"/>
    <property type="match status" value="1"/>
</dbReference>
<dbReference type="InParanoid" id="G3WTA4"/>
<evidence type="ECO:0000256" key="5">
    <source>
        <dbReference type="SAM" id="Phobius"/>
    </source>
</evidence>
<dbReference type="AlphaFoldDB" id="G3WTA4"/>
<dbReference type="HOGENOM" id="CLU_047414_0_0_1"/>
<dbReference type="SUPFAM" id="SSF48726">
    <property type="entry name" value="Immunoglobulin"/>
    <property type="match status" value="4"/>
</dbReference>
<dbReference type="PANTHER" id="PTHR11422">
    <property type="entry name" value="T-CELL SURFACE GLYCOPROTEIN CD4"/>
    <property type="match status" value="1"/>
</dbReference>
<organism evidence="7 8">
    <name type="scientific">Sarcophilus harrisii</name>
    <name type="common">Tasmanian devil</name>
    <name type="synonym">Sarcophilus laniarius</name>
    <dbReference type="NCBI Taxonomy" id="9305"/>
    <lineage>
        <taxon>Eukaryota</taxon>
        <taxon>Metazoa</taxon>
        <taxon>Chordata</taxon>
        <taxon>Craniata</taxon>
        <taxon>Vertebrata</taxon>
        <taxon>Euteleostomi</taxon>
        <taxon>Mammalia</taxon>
        <taxon>Metatheria</taxon>
        <taxon>Dasyuromorphia</taxon>
        <taxon>Dasyuridae</taxon>
        <taxon>Sarcophilus</taxon>
    </lineage>
</organism>
<dbReference type="Pfam" id="PF07686">
    <property type="entry name" value="V-set"/>
    <property type="match status" value="1"/>
</dbReference>
<dbReference type="FunCoup" id="G3WTA4">
    <property type="interactions" value="560"/>
</dbReference>
<name>G3WTA4_SARHA</name>
<evidence type="ECO:0000313" key="8">
    <source>
        <dbReference type="Proteomes" id="UP000007648"/>
    </source>
</evidence>
<dbReference type="SMART" id="SM00406">
    <property type="entry name" value="IGv"/>
    <property type="match status" value="1"/>
</dbReference>
<dbReference type="GeneTree" id="ENSGT00390000001745"/>
<dbReference type="InterPro" id="IPR007110">
    <property type="entry name" value="Ig-like_dom"/>
</dbReference>
<dbReference type="InterPro" id="IPR036179">
    <property type="entry name" value="Ig-like_dom_sf"/>
</dbReference>
<evidence type="ECO:0000256" key="4">
    <source>
        <dbReference type="ARBA" id="ARBA00029974"/>
    </source>
</evidence>
<dbReference type="eggNOG" id="ENOG502S0W5">
    <property type="taxonomic scope" value="Eukaryota"/>
</dbReference>
<dbReference type="RefSeq" id="XP_031793562.1">
    <property type="nucleotide sequence ID" value="XM_031937702.1"/>
</dbReference>
<evidence type="ECO:0000313" key="7">
    <source>
        <dbReference type="Ensembl" id="ENSSHAP00000018659.2"/>
    </source>
</evidence>
<evidence type="ECO:0000256" key="3">
    <source>
        <dbReference type="ARBA" id="ARBA00023288"/>
    </source>
</evidence>
<protein>
    <recommendedName>
        <fullName evidence="1">T-cell surface glycoprotein CD4</fullName>
    </recommendedName>
    <alternativeName>
        <fullName evidence="4">T-cell surface antigen T4/Leu-3</fullName>
    </alternativeName>
</protein>
<dbReference type="Proteomes" id="UP000007648">
    <property type="component" value="Unassembled WGS sequence"/>
</dbReference>
<dbReference type="Pfam" id="PF12104">
    <property type="entry name" value="Tcell_CD4_C"/>
    <property type="match status" value="1"/>
</dbReference>
<sequence length="512" mass="57886">MGKQISLNHKEETSFPQGSDQFIRDFLMTLASLRGDLAPHFLHKASMDGGTSFATLLLALQLVLLPAMTSEKELILGEAGDQAKLPCKASKKENMDFTWKQQDQLIIMRGFRKSSPPRVIGKTKMKDRVDSSTNEWDSGNFSLIIKKLEIADSGSYFCEVENRKQEVQLLVFKLTANPNDYIFSGKNMTLTLHSPSSLPGFKVEWNGPGDKSKRILSQDKKTLNLIHMEPKEGGIWYCDISVNGKTLKLSIKVTVFGFTSPSQTIYGMTGKTVQFSFPLNLNEQELNKENPKGEFTWQVEGVASPQQPAKYSWKDNNLTPKNGIPNFKAEKSNFAITFTLSPVLPQHAGSGVFLLKFSSGDLKQKVKLVVMRAISQESPHKQLCCDVLGPIIPGLNLRWVLENQTEINLNVSEKQRELQVDKPKSGTWECQLFRQNKKQLNSDSFKLTAKQEWYLPFYLGIGLGAGASLLLLFGLSTFCYVRRRHRLRRAERMSQIRRLLSEKKTCQCPHHF</sequence>
<dbReference type="GO" id="GO:0016020">
    <property type="term" value="C:membrane"/>
    <property type="evidence" value="ECO:0007669"/>
    <property type="project" value="InterPro"/>
</dbReference>
<dbReference type="Gene3D" id="2.60.40.10">
    <property type="entry name" value="Immunoglobulins"/>
    <property type="match status" value="4"/>
</dbReference>
<evidence type="ECO:0000259" key="6">
    <source>
        <dbReference type="PROSITE" id="PS50835"/>
    </source>
</evidence>
<keyword evidence="8" id="KW-1185">Reference proteome</keyword>
<keyword evidence="2" id="KW-0564">Palmitate</keyword>
<gene>
    <name evidence="7" type="primary">CD4</name>
</gene>
<reference evidence="7" key="3">
    <citation type="submission" date="2025-09" db="UniProtKB">
        <authorList>
            <consortium name="Ensembl"/>
        </authorList>
    </citation>
    <scope>IDENTIFICATION</scope>
</reference>
<dbReference type="Ensembl" id="ENSSHAT00000018813.2">
    <property type="protein sequence ID" value="ENSSHAP00000018659.2"/>
    <property type="gene ID" value="ENSSHAG00000015840.2"/>
</dbReference>
<dbReference type="Gene3D" id="1.20.5.900">
    <property type="entry name" value="transmembrane domain of human cd4"/>
    <property type="match status" value="1"/>
</dbReference>
<dbReference type="Pfam" id="PF09191">
    <property type="entry name" value="CD4-extracel"/>
    <property type="match status" value="1"/>
</dbReference>
<dbReference type="STRING" id="9305.ENSSHAP00000018659"/>
<proteinExistence type="predicted"/>
<reference evidence="7 8" key="1">
    <citation type="journal article" date="2011" name="Proc. Natl. Acad. Sci. U.S.A.">
        <title>Genetic diversity and population structure of the endangered marsupial Sarcophilus harrisii (Tasmanian devil).</title>
        <authorList>
            <person name="Miller W."/>
            <person name="Hayes V.M."/>
            <person name="Ratan A."/>
            <person name="Petersen D.C."/>
            <person name="Wittekindt N.E."/>
            <person name="Miller J."/>
            <person name="Walenz B."/>
            <person name="Knight J."/>
            <person name="Qi J."/>
            <person name="Zhao F."/>
            <person name="Wang Q."/>
            <person name="Bedoya-Reina O.C."/>
            <person name="Katiyar N."/>
            <person name="Tomsho L.P."/>
            <person name="Kasson L.M."/>
            <person name="Hardie R.A."/>
            <person name="Woodbridge P."/>
            <person name="Tindall E.A."/>
            <person name="Bertelsen M.F."/>
            <person name="Dixon D."/>
            <person name="Pyecroft S."/>
            <person name="Helgen K.M."/>
            <person name="Lesk A.M."/>
            <person name="Pringle T.H."/>
            <person name="Patterson N."/>
            <person name="Zhang Y."/>
            <person name="Kreiss A."/>
            <person name="Woods G.M."/>
            <person name="Jones M.E."/>
            <person name="Schuster S.C."/>
        </authorList>
    </citation>
    <scope>NUCLEOTIDE SEQUENCE [LARGE SCALE GENOMIC DNA]</scope>
</reference>
<dbReference type="SMART" id="SM00409">
    <property type="entry name" value="IG"/>
    <property type="match status" value="3"/>
</dbReference>
<dbReference type="CTD" id="920"/>
<dbReference type="InterPro" id="IPR000973">
    <property type="entry name" value="CD4"/>
</dbReference>
<feature type="domain" description="Ig-like" evidence="6">
    <location>
        <begin position="364"/>
        <end position="441"/>
    </location>
</feature>